<evidence type="ECO:0000313" key="2">
    <source>
        <dbReference type="EMBL" id="KRN76226.1"/>
    </source>
</evidence>
<name>A0A0R2JFU7_9LACO</name>
<gene>
    <name evidence="2" type="ORF">IV67_GL000802</name>
</gene>
<evidence type="ECO:0000256" key="1">
    <source>
        <dbReference type="SAM" id="Phobius"/>
    </source>
</evidence>
<keyword evidence="1" id="KW-0812">Transmembrane</keyword>
<dbReference type="AlphaFoldDB" id="A0A0R2JFU7"/>
<protein>
    <submittedName>
        <fullName evidence="2">Uncharacterized protein</fullName>
    </submittedName>
</protein>
<keyword evidence="3" id="KW-1185">Reference proteome</keyword>
<accession>A0A0R2JFU7</accession>
<dbReference type="InterPro" id="IPR024515">
    <property type="entry name" value="DUF3397"/>
</dbReference>
<organism evidence="2 3">
    <name type="scientific">Weissella minor</name>
    <dbReference type="NCBI Taxonomy" id="1620"/>
    <lineage>
        <taxon>Bacteria</taxon>
        <taxon>Bacillati</taxon>
        <taxon>Bacillota</taxon>
        <taxon>Bacilli</taxon>
        <taxon>Lactobacillales</taxon>
        <taxon>Lactobacillaceae</taxon>
        <taxon>Weissella</taxon>
    </lineage>
</organism>
<comment type="caution">
    <text evidence="2">The sequence shown here is derived from an EMBL/GenBank/DDBJ whole genome shotgun (WGS) entry which is preliminary data.</text>
</comment>
<dbReference type="Pfam" id="PF11877">
    <property type="entry name" value="DUF3397"/>
    <property type="match status" value="1"/>
</dbReference>
<dbReference type="STRING" id="1620.IV67_GL000802"/>
<keyword evidence="1" id="KW-0472">Membrane</keyword>
<sequence>MSHFSLVGPLVFMFLLWGIALAIYQTFGLKTFRQQQFFINWWRIVGVTTVIIYVVMIGLTQIL</sequence>
<reference evidence="2 3" key="1">
    <citation type="journal article" date="2015" name="Genome Announc.">
        <title>Expanding the biotechnology potential of lactobacilli through comparative genomics of 213 strains and associated genera.</title>
        <authorList>
            <person name="Sun Z."/>
            <person name="Harris H.M."/>
            <person name="McCann A."/>
            <person name="Guo C."/>
            <person name="Argimon S."/>
            <person name="Zhang W."/>
            <person name="Yang X."/>
            <person name="Jeffery I.B."/>
            <person name="Cooney J.C."/>
            <person name="Kagawa T.F."/>
            <person name="Liu W."/>
            <person name="Song Y."/>
            <person name="Salvetti E."/>
            <person name="Wrobel A."/>
            <person name="Rasinkangas P."/>
            <person name="Parkhill J."/>
            <person name="Rea M.C."/>
            <person name="O'Sullivan O."/>
            <person name="Ritari J."/>
            <person name="Douillard F.P."/>
            <person name="Paul Ross R."/>
            <person name="Yang R."/>
            <person name="Briner A.E."/>
            <person name="Felis G.E."/>
            <person name="de Vos W.M."/>
            <person name="Barrangou R."/>
            <person name="Klaenhammer T.R."/>
            <person name="Caufield P.W."/>
            <person name="Cui Y."/>
            <person name="Zhang H."/>
            <person name="O'Toole P.W."/>
        </authorList>
    </citation>
    <scope>NUCLEOTIDE SEQUENCE [LARGE SCALE GENOMIC DNA]</scope>
    <source>
        <strain evidence="2 3">DSM 20014</strain>
    </source>
</reference>
<proteinExistence type="predicted"/>
<feature type="transmembrane region" description="Helical" evidence="1">
    <location>
        <begin position="6"/>
        <end position="29"/>
    </location>
</feature>
<evidence type="ECO:0000313" key="3">
    <source>
        <dbReference type="Proteomes" id="UP000051673"/>
    </source>
</evidence>
<dbReference type="PATRIC" id="fig|1620.3.peg.817"/>
<dbReference type="Proteomes" id="UP000051673">
    <property type="component" value="Unassembled WGS sequence"/>
</dbReference>
<keyword evidence="1" id="KW-1133">Transmembrane helix</keyword>
<dbReference type="EMBL" id="JQCD01000030">
    <property type="protein sequence ID" value="KRN76226.1"/>
    <property type="molecule type" value="Genomic_DNA"/>
</dbReference>
<feature type="transmembrane region" description="Helical" evidence="1">
    <location>
        <begin position="41"/>
        <end position="62"/>
    </location>
</feature>